<reference evidence="3 4" key="1">
    <citation type="submission" date="2009-08" db="EMBL/GenBank/DDBJ databases">
        <title>The Genome Sequence of Spizellomyces punctatus strain DAOM BR117.</title>
        <authorList>
            <consortium name="The Broad Institute Genome Sequencing Platform"/>
            <person name="Russ C."/>
            <person name="Cuomo C."/>
            <person name="Shea T."/>
            <person name="Young S.K."/>
            <person name="Zeng Q."/>
            <person name="Koehrsen M."/>
            <person name="Haas B."/>
            <person name="Borodovsky M."/>
            <person name="Guigo R."/>
            <person name="Alvarado L."/>
            <person name="Berlin A."/>
            <person name="Bochicchio J."/>
            <person name="Borenstein D."/>
            <person name="Chapman S."/>
            <person name="Chen Z."/>
            <person name="Engels R."/>
            <person name="Freedman E."/>
            <person name="Gellesch M."/>
            <person name="Goldberg J."/>
            <person name="Griggs A."/>
            <person name="Gujja S."/>
            <person name="Heiman D."/>
            <person name="Hepburn T."/>
            <person name="Howarth C."/>
            <person name="Jen D."/>
            <person name="Larson L."/>
            <person name="Lewis B."/>
            <person name="Mehta T."/>
            <person name="Park D."/>
            <person name="Pearson M."/>
            <person name="Roberts A."/>
            <person name="Saif S."/>
            <person name="Shenoy N."/>
            <person name="Sisk P."/>
            <person name="Stolte C."/>
            <person name="Sykes S."/>
            <person name="Thomson T."/>
            <person name="Walk T."/>
            <person name="White J."/>
            <person name="Yandava C."/>
            <person name="Burger G."/>
            <person name="Gray M.W."/>
            <person name="Holland P.W.H."/>
            <person name="King N."/>
            <person name="Lang F.B.F."/>
            <person name="Roger A.J."/>
            <person name="Ruiz-Trillo I."/>
            <person name="Lander E."/>
            <person name="Nusbaum C."/>
        </authorList>
    </citation>
    <scope>NUCLEOTIDE SEQUENCE [LARGE SCALE GENOMIC DNA]</scope>
    <source>
        <strain evidence="3 4">DAOM BR117</strain>
    </source>
</reference>
<evidence type="ECO:0000259" key="2">
    <source>
        <dbReference type="Pfam" id="PF23086"/>
    </source>
</evidence>
<feature type="compositionally biased region" description="Basic and acidic residues" evidence="1">
    <location>
        <begin position="220"/>
        <end position="251"/>
    </location>
</feature>
<dbReference type="AlphaFoldDB" id="A0A0L0HCV5"/>
<feature type="region of interest" description="Disordered" evidence="1">
    <location>
        <begin position="144"/>
        <end position="298"/>
    </location>
</feature>
<feature type="compositionally biased region" description="Acidic residues" evidence="1">
    <location>
        <begin position="190"/>
        <end position="209"/>
    </location>
</feature>
<dbReference type="OMA" id="MPENHLP"/>
<dbReference type="OrthoDB" id="74813at2759"/>
<accession>A0A0L0HCV5</accession>
<organism evidence="3 4">
    <name type="scientific">Spizellomyces punctatus (strain DAOM BR117)</name>
    <dbReference type="NCBI Taxonomy" id="645134"/>
    <lineage>
        <taxon>Eukaryota</taxon>
        <taxon>Fungi</taxon>
        <taxon>Fungi incertae sedis</taxon>
        <taxon>Chytridiomycota</taxon>
        <taxon>Chytridiomycota incertae sedis</taxon>
        <taxon>Chytridiomycetes</taxon>
        <taxon>Spizellomycetales</taxon>
        <taxon>Spizellomycetaceae</taxon>
        <taxon>Spizellomyces</taxon>
    </lineage>
</organism>
<dbReference type="InParanoid" id="A0A0L0HCV5"/>
<gene>
    <name evidence="3" type="ORF">SPPG_05798</name>
</gene>
<dbReference type="STRING" id="645134.A0A0L0HCV5"/>
<keyword evidence="4" id="KW-1185">Reference proteome</keyword>
<feature type="region of interest" description="Disordered" evidence="1">
    <location>
        <begin position="356"/>
        <end position="380"/>
    </location>
</feature>
<feature type="compositionally biased region" description="Basic and acidic residues" evidence="1">
    <location>
        <begin position="175"/>
        <end position="189"/>
    </location>
</feature>
<dbReference type="RefSeq" id="XP_016606861.1">
    <property type="nucleotide sequence ID" value="XM_016754007.1"/>
</dbReference>
<evidence type="ECO:0000256" key="1">
    <source>
        <dbReference type="SAM" id="MobiDB-lite"/>
    </source>
</evidence>
<dbReference type="GO" id="GO:0030620">
    <property type="term" value="F:U2 snRNA binding"/>
    <property type="evidence" value="ECO:0007669"/>
    <property type="project" value="TreeGrafter"/>
</dbReference>
<dbReference type="GO" id="GO:0030619">
    <property type="term" value="F:U1 snRNA binding"/>
    <property type="evidence" value="ECO:0007669"/>
    <property type="project" value="TreeGrafter"/>
</dbReference>
<proteinExistence type="predicted"/>
<evidence type="ECO:0000313" key="3">
    <source>
        <dbReference type="EMBL" id="KNC98821.1"/>
    </source>
</evidence>
<dbReference type="PANTHER" id="PTHR15197:SF0">
    <property type="entry name" value="COILIN"/>
    <property type="match status" value="1"/>
</dbReference>
<dbReference type="GeneID" id="27689150"/>
<name>A0A0L0HCV5_SPIPD</name>
<sequence>MSIGGLRVRLQFSPPLPSNRCWYEVSYTDRHTLISDLATSLWHDFDLKKLAKAEQLKLEVDGFELGRSSTTKGIVREGDLIVVSCVQGGSVASPRIDVRIKRKRRVSFSSTEGSDSKSKRTKTVTNDTVSGNKKIEVASEVDKIQVGTKDTVEAEDDGSSDSSSDETSSGESSEESSKESSEESSKESSEESSDEASEESEESSDESSEEASKKPSVVKSSEKEQKGDSSKQANLKESKVGSKENGIRVESRTLTVNGVTSQKEVGRPQMSVKSSETGQVGKRISRSPAGATISDIAPPLSLGKKKKRQMEELINHQRVHVRFADADDEEEHAAEQDVSLGKKNATLSQDSVNVGRNHVRFGDGEDNAVTEASEPSHTSIGRSRVIYTQVYLEDDQKNKGKRRRNRSRYSMEGQTTTDGEEVNGSARPTSVSAAAVEKGPKKNYAAMPALIGSPVSGQTIAYKILEMSDTYCPVISDFKEGLVLSVDPRRSLVTLKLKNSFRPATTSNEEDEEVAEGMLGKFDLPPDDWYILEGAQHQEIITLELASLIDTRIVS</sequence>
<evidence type="ECO:0000313" key="4">
    <source>
        <dbReference type="Proteomes" id="UP000053201"/>
    </source>
</evidence>
<feature type="compositionally biased region" description="Polar residues" evidence="1">
    <location>
        <begin position="252"/>
        <end position="263"/>
    </location>
</feature>
<dbReference type="GO" id="GO:0015030">
    <property type="term" value="C:Cajal body"/>
    <property type="evidence" value="ECO:0007669"/>
    <property type="project" value="TreeGrafter"/>
</dbReference>
<protein>
    <recommendedName>
        <fullName evidence="2">Coilin tudor domain-containing protein</fullName>
    </recommendedName>
</protein>
<dbReference type="Pfam" id="PF23086">
    <property type="entry name" value="Tudor_Coilin"/>
    <property type="match status" value="1"/>
</dbReference>
<dbReference type="InterPro" id="IPR056398">
    <property type="entry name" value="Tudor_Coilin"/>
</dbReference>
<feature type="compositionally biased region" description="Low complexity" evidence="1">
    <location>
        <begin position="160"/>
        <end position="171"/>
    </location>
</feature>
<dbReference type="PANTHER" id="PTHR15197">
    <property type="entry name" value="COILIN P80"/>
    <property type="match status" value="1"/>
</dbReference>
<feature type="region of interest" description="Disordered" evidence="1">
    <location>
        <begin position="107"/>
        <end position="127"/>
    </location>
</feature>
<dbReference type="VEuPathDB" id="FungiDB:SPPG_05798"/>
<dbReference type="EMBL" id="KQ257459">
    <property type="protein sequence ID" value="KNC98821.1"/>
    <property type="molecule type" value="Genomic_DNA"/>
</dbReference>
<dbReference type="InterPro" id="IPR024822">
    <property type="entry name" value="Coilin"/>
</dbReference>
<feature type="region of interest" description="Disordered" evidence="1">
    <location>
        <begin position="395"/>
        <end position="429"/>
    </location>
</feature>
<feature type="domain" description="Coilin tudor" evidence="2">
    <location>
        <begin position="441"/>
        <end position="515"/>
    </location>
</feature>
<dbReference type="Proteomes" id="UP000053201">
    <property type="component" value="Unassembled WGS sequence"/>
</dbReference>
<dbReference type="GO" id="GO:0000387">
    <property type="term" value="P:spliceosomal snRNP assembly"/>
    <property type="evidence" value="ECO:0007669"/>
    <property type="project" value="TreeGrafter"/>
</dbReference>